<comment type="caution">
    <text evidence="2">The sequence shown here is derived from an EMBL/GenBank/DDBJ whole genome shotgun (WGS) entry which is preliminary data.</text>
</comment>
<feature type="chain" id="PRO_5046890231" evidence="1">
    <location>
        <begin position="24"/>
        <end position="538"/>
    </location>
</feature>
<feature type="signal peptide" evidence="1">
    <location>
        <begin position="1"/>
        <end position="23"/>
    </location>
</feature>
<organism evidence="2 3">
    <name type="scientific">Enterocloster alcoholdehydrogenati</name>
    <dbReference type="NCBI Taxonomy" id="2547410"/>
    <lineage>
        <taxon>Bacteria</taxon>
        <taxon>Bacillati</taxon>
        <taxon>Bacillota</taxon>
        <taxon>Clostridia</taxon>
        <taxon>Lachnospirales</taxon>
        <taxon>Lachnospiraceae</taxon>
        <taxon>Enterocloster</taxon>
    </lineage>
</organism>
<dbReference type="RefSeq" id="WP_390468784.1">
    <property type="nucleotide sequence ID" value="NZ_BAABXL010000001.1"/>
</dbReference>
<dbReference type="PANTHER" id="PTHR43649:SF17">
    <property type="entry name" value="ABC TRANSPORTER SOLUTE BINDING PROTEIN-SUGAR TRANSPORT"/>
    <property type="match status" value="1"/>
</dbReference>
<evidence type="ECO:0000313" key="2">
    <source>
        <dbReference type="EMBL" id="GAA6267001.1"/>
    </source>
</evidence>
<dbReference type="Proteomes" id="UP001600894">
    <property type="component" value="Unassembled WGS sequence"/>
</dbReference>
<evidence type="ECO:0000256" key="1">
    <source>
        <dbReference type="SAM" id="SignalP"/>
    </source>
</evidence>
<accession>A0ABQ0ASJ9</accession>
<proteinExistence type="predicted"/>
<keyword evidence="3" id="KW-1185">Reference proteome</keyword>
<dbReference type="EMBL" id="BAABXL010000001">
    <property type="protein sequence ID" value="GAA6267001.1"/>
    <property type="molecule type" value="Genomic_DNA"/>
</dbReference>
<evidence type="ECO:0000313" key="3">
    <source>
        <dbReference type="Proteomes" id="UP001600894"/>
    </source>
</evidence>
<protein>
    <submittedName>
        <fullName evidence="2">ABC transporter substrate-binding protein</fullName>
    </submittedName>
</protein>
<dbReference type="SUPFAM" id="SSF53850">
    <property type="entry name" value="Periplasmic binding protein-like II"/>
    <property type="match status" value="1"/>
</dbReference>
<dbReference type="Pfam" id="PF13416">
    <property type="entry name" value="SBP_bac_8"/>
    <property type="match status" value="1"/>
</dbReference>
<dbReference type="InterPro" id="IPR050490">
    <property type="entry name" value="Bact_solute-bd_prot1"/>
</dbReference>
<sequence>MRVIRKNAVFAIATVMCMVGMTACGGNKKTGTQGSAEAEAAAYNYTGQAPITDQEGVSVSILAQNSWYSTVDFASAPIIKEVADRAGVTIDWTLISPTNYKDSVMPMLASGTDLPDIVELPDLDPNMSYLRSGIFVPLDEYMDDMPNYRMFLEENPEIKASLTAEDGHIYYVPQTVVTENYQPCAMINVEWLEKIGKEMPKTLDEFVEVLRAFKEQDMNGNGDTTDEIPMSIIASNSSSYLYYMFGPAFGLDLASGFYADENGQVHYGFAEPEKYKKYLEFVHKLYEEGLIEVEFTTLTRDQVTERCAKNMTGVTFDFSWQMSQLYSAQYPEYTGEKGIMVGMPPLSGEYEGFYTARQPFANIFGVSADSGNILNAVRFLDYAMSKECQELYVWGMEGASYTVDDQGKKEYTEAAQDSLWLQGLGINPGCLPSQQSVEATDVLLPEWHVAVDKQLQQYMRNPWPFIYATADESSIISQYLVDITTYVEEMHVAFITGTASLDTFDNYLESLKNMNLDQILKVRQAQYERYKDANGGEK</sequence>
<dbReference type="Gene3D" id="3.40.190.10">
    <property type="entry name" value="Periplasmic binding protein-like II"/>
    <property type="match status" value="2"/>
</dbReference>
<reference evidence="2 3" key="1">
    <citation type="submission" date="2024-04" db="EMBL/GenBank/DDBJ databases">
        <title>Defined microbial consortia suppress multidrug-resistant proinflammatory Enterobacteriaceae via ecological control.</title>
        <authorList>
            <person name="Furuichi M."/>
            <person name="Kawaguchi T."/>
            <person name="Pust M."/>
            <person name="Yasuma K."/>
            <person name="Plichta D."/>
            <person name="Hasegawa N."/>
            <person name="Ohya T."/>
            <person name="Bhattarai S."/>
            <person name="Sasajima S."/>
            <person name="Aoto Y."/>
            <person name="Tuganbaev T."/>
            <person name="Yaginuma M."/>
            <person name="Ueda M."/>
            <person name="Okahashi N."/>
            <person name="Amafuji K."/>
            <person name="Kiridooshi Y."/>
            <person name="Sugita K."/>
            <person name="Strazar M."/>
            <person name="Skelly A."/>
            <person name="Suda W."/>
            <person name="Hattori M."/>
            <person name="Nakamoto N."/>
            <person name="Caballero S."/>
            <person name="Norman J."/>
            <person name="Olle B."/>
            <person name="Tanoue T."/>
            <person name="Arita M."/>
            <person name="Bucci V."/>
            <person name="Atarashi K."/>
            <person name="Xavier R."/>
            <person name="Honda K."/>
        </authorList>
    </citation>
    <scope>NUCLEOTIDE SEQUENCE [LARGE SCALE GENOMIC DNA]</scope>
    <source>
        <strain evidence="3">f13</strain>
    </source>
</reference>
<dbReference type="InterPro" id="IPR006059">
    <property type="entry name" value="SBP"/>
</dbReference>
<gene>
    <name evidence="2" type="ORF">F130042H8_00610</name>
</gene>
<dbReference type="PROSITE" id="PS51257">
    <property type="entry name" value="PROKAR_LIPOPROTEIN"/>
    <property type="match status" value="1"/>
</dbReference>
<name>A0ABQ0ASJ9_9FIRM</name>
<dbReference type="PANTHER" id="PTHR43649">
    <property type="entry name" value="ARABINOSE-BINDING PROTEIN-RELATED"/>
    <property type="match status" value="1"/>
</dbReference>
<keyword evidence="1" id="KW-0732">Signal</keyword>